<dbReference type="Pfam" id="PF13439">
    <property type="entry name" value="Glyco_transf_4"/>
    <property type="match status" value="1"/>
</dbReference>
<dbReference type="AlphaFoldDB" id="A0AAU9CTR0"/>
<dbReference type="SUPFAM" id="SSF53756">
    <property type="entry name" value="UDP-Glycosyltransferase/glycogen phosphorylase"/>
    <property type="match status" value="1"/>
</dbReference>
<evidence type="ECO:0000313" key="2">
    <source>
        <dbReference type="EMBL" id="BCX89808.1"/>
    </source>
</evidence>
<dbReference type="Pfam" id="PF13692">
    <property type="entry name" value="Glyco_trans_1_4"/>
    <property type="match status" value="1"/>
</dbReference>
<dbReference type="KEGG" id="meiy:MIN45_P2181"/>
<dbReference type="GO" id="GO:0016757">
    <property type="term" value="F:glycosyltransferase activity"/>
    <property type="evidence" value="ECO:0007669"/>
    <property type="project" value="UniProtKB-ARBA"/>
</dbReference>
<reference evidence="3" key="1">
    <citation type="journal article" date="2024" name="Int. J. Syst. Evol. Microbiol.">
        <title>Methylomarinovum tepidoasis sp. nov., a moderately thermophilic methanotroph of the family Methylothermaceae isolated from a deep-sea hydrothermal field.</title>
        <authorList>
            <person name="Hirayama H."/>
            <person name="Takaki Y."/>
            <person name="Abe M."/>
            <person name="Miyazaki M."/>
            <person name="Uematsu K."/>
            <person name="Matsui Y."/>
            <person name="Takai K."/>
        </authorList>
    </citation>
    <scope>NUCLEOTIDE SEQUENCE [LARGE SCALE GENOMIC DNA]</scope>
    <source>
        <strain evidence="3">IN45</strain>
    </source>
</reference>
<dbReference type="PANTHER" id="PTHR12526">
    <property type="entry name" value="GLYCOSYLTRANSFERASE"/>
    <property type="match status" value="1"/>
</dbReference>
<organism evidence="2 3">
    <name type="scientific">Methylomarinovum tepidoasis</name>
    <dbReference type="NCBI Taxonomy" id="2840183"/>
    <lineage>
        <taxon>Bacteria</taxon>
        <taxon>Pseudomonadati</taxon>
        <taxon>Pseudomonadota</taxon>
        <taxon>Gammaproteobacteria</taxon>
        <taxon>Methylococcales</taxon>
        <taxon>Methylothermaceae</taxon>
        <taxon>Methylomarinovum</taxon>
    </lineage>
</organism>
<protein>
    <recommendedName>
        <fullName evidence="1">Glycosyltransferase subfamily 4-like N-terminal domain-containing protein</fullName>
    </recommendedName>
</protein>
<gene>
    <name evidence="2" type="ORF">MIN45_P2181</name>
</gene>
<dbReference type="RefSeq" id="WP_286292360.1">
    <property type="nucleotide sequence ID" value="NZ_AP024718.1"/>
</dbReference>
<feature type="domain" description="Glycosyltransferase subfamily 4-like N-terminal" evidence="1">
    <location>
        <begin position="17"/>
        <end position="176"/>
    </location>
</feature>
<accession>A0AAU9CTR0</accession>
<keyword evidence="3" id="KW-1185">Reference proteome</keyword>
<sequence length="382" mass="42923">MAADPPLIVHVIHRLGVGGLENGLVNLINHLPEEKFRHAIVCLTEATDFRCRIRRDDVAIYEMHKREGQDLGLYRRLYHLFRRLRPAIVHTRNLATLECQLPAFLAGVPVRIHGEHGWDVFDPEGNSRKYQWLRRAFRPLVHHYVPLSRQLEDYLITRIGVPREKITRICNGVDTTVFHPPADGREPIPGCPFTGPELLLIGTVGRMHGVKDQTTLARAFIELLEKRPDLRRNARLVMVGDGPLRAECESLLAQAGVGDLAWLPGERDDIPQILRGLDVFVLPSRAEGISNTILEAMATGLPVVATRVGGNPELVVEGGTGALISPADPITLAQTLVVYLNDPDLRVCHGRAGTERVHHAYSLERMLTDYQRLYERQRPCCR</sequence>
<dbReference type="PANTHER" id="PTHR12526:SF630">
    <property type="entry name" value="GLYCOSYLTRANSFERASE"/>
    <property type="match status" value="1"/>
</dbReference>
<evidence type="ECO:0000313" key="3">
    <source>
        <dbReference type="Proteomes" id="UP001321450"/>
    </source>
</evidence>
<dbReference type="Proteomes" id="UP001321450">
    <property type="component" value="Chromosome"/>
</dbReference>
<dbReference type="InterPro" id="IPR017522">
    <property type="entry name" value="Sugar_tfrase_PEP-CTERM_Stp2"/>
</dbReference>
<name>A0AAU9CTR0_9GAMM</name>
<evidence type="ECO:0000259" key="1">
    <source>
        <dbReference type="Pfam" id="PF13439"/>
    </source>
</evidence>
<dbReference type="Gene3D" id="3.40.50.2000">
    <property type="entry name" value="Glycogen Phosphorylase B"/>
    <property type="match status" value="2"/>
</dbReference>
<dbReference type="InterPro" id="IPR028098">
    <property type="entry name" value="Glyco_trans_4-like_N"/>
</dbReference>
<proteinExistence type="predicted"/>
<dbReference type="NCBIfam" id="TIGR03088">
    <property type="entry name" value="stp2"/>
    <property type="match status" value="1"/>
</dbReference>
<dbReference type="EMBL" id="AP024718">
    <property type="protein sequence ID" value="BCX89808.1"/>
    <property type="molecule type" value="Genomic_DNA"/>
</dbReference>